<keyword evidence="1" id="KW-0732">Signal</keyword>
<dbReference type="InterPro" id="IPR011042">
    <property type="entry name" value="6-blade_b-propeller_TolB-like"/>
</dbReference>
<feature type="signal peptide" evidence="1">
    <location>
        <begin position="1"/>
        <end position="24"/>
    </location>
</feature>
<keyword evidence="3" id="KW-1185">Reference proteome</keyword>
<accession>A0A9P6NN74</accession>
<dbReference type="InterPro" id="IPR054550">
    <property type="entry name" value="Mala_s_1-like"/>
</dbReference>
<protein>
    <submittedName>
        <fullName evidence="2">Uncharacterized protein</fullName>
    </submittedName>
</protein>
<dbReference type="OrthoDB" id="4434395at2759"/>
<proteinExistence type="predicted"/>
<dbReference type="Gene3D" id="2.120.10.30">
    <property type="entry name" value="TolB, C-terminal domain"/>
    <property type="match status" value="1"/>
</dbReference>
<comment type="caution">
    <text evidence="2">The sequence shown here is derived from an EMBL/GenBank/DDBJ whole genome shotgun (WGS) entry which is preliminary data.</text>
</comment>
<dbReference type="Proteomes" id="UP000886653">
    <property type="component" value="Unassembled WGS sequence"/>
</dbReference>
<dbReference type="EMBL" id="MU167251">
    <property type="protein sequence ID" value="KAG0147138.1"/>
    <property type="molecule type" value="Genomic_DNA"/>
</dbReference>
<dbReference type="Pfam" id="PF22701">
    <property type="entry name" value="Mala_s_1-like"/>
    <property type="match status" value="1"/>
</dbReference>
<evidence type="ECO:0000256" key="1">
    <source>
        <dbReference type="SAM" id="SignalP"/>
    </source>
</evidence>
<evidence type="ECO:0000313" key="2">
    <source>
        <dbReference type="EMBL" id="KAG0147138.1"/>
    </source>
</evidence>
<dbReference type="AlphaFoldDB" id="A0A9P6NN74"/>
<reference evidence="2" key="1">
    <citation type="submission" date="2013-11" db="EMBL/GenBank/DDBJ databases">
        <title>Genome sequence of the fusiform rust pathogen reveals effectors for host alternation and coevolution with pine.</title>
        <authorList>
            <consortium name="DOE Joint Genome Institute"/>
            <person name="Smith K."/>
            <person name="Pendleton A."/>
            <person name="Kubisiak T."/>
            <person name="Anderson C."/>
            <person name="Salamov A."/>
            <person name="Aerts A."/>
            <person name="Riley R."/>
            <person name="Clum A."/>
            <person name="Lindquist E."/>
            <person name="Ence D."/>
            <person name="Campbell M."/>
            <person name="Kronenberg Z."/>
            <person name="Feau N."/>
            <person name="Dhillon B."/>
            <person name="Hamelin R."/>
            <person name="Burleigh J."/>
            <person name="Smith J."/>
            <person name="Yandell M."/>
            <person name="Nelson C."/>
            <person name="Grigoriev I."/>
            <person name="Davis J."/>
        </authorList>
    </citation>
    <scope>NUCLEOTIDE SEQUENCE</scope>
    <source>
        <strain evidence="2">G11</strain>
    </source>
</reference>
<name>A0A9P6NN74_9BASI</name>
<evidence type="ECO:0000313" key="3">
    <source>
        <dbReference type="Proteomes" id="UP000886653"/>
    </source>
</evidence>
<feature type="chain" id="PRO_5040162470" evidence="1">
    <location>
        <begin position="25"/>
        <end position="343"/>
    </location>
</feature>
<sequence>MFHKFSILLALSLVFDRLTQTTAADLIIRYPSLYPENGASFKGTSMMYFGRVYQASVVKYDSEKGTFNEIKIPSITGNSKAHITGIESDRSCELIWAVANAAAAIDSSGRDMSGPSAIVSMDPNDQIVNFVDLTGVLSQVRQLNGGFSVGGTQDITTDHQGNVYIIASYGQAILKFDRKTKKPSVFFASKNPTPATMSYTGIELADTNKLIVWNTEKTRLETFDLTSQNPQPIIPTGGTISTKSPFIGDAVFIPTFSKGSCLLLNNNVPSRVEVFTTKDKWNSVKHAASIDANKYKTSASYTFELNGRIYYGTTFFGDSKPRLRNVFPQVDITEAVIKACQDV</sequence>
<gene>
    <name evidence="2" type="ORF">CROQUDRAFT_76893</name>
</gene>
<organism evidence="2 3">
    <name type="scientific">Cronartium quercuum f. sp. fusiforme G11</name>
    <dbReference type="NCBI Taxonomy" id="708437"/>
    <lineage>
        <taxon>Eukaryota</taxon>
        <taxon>Fungi</taxon>
        <taxon>Dikarya</taxon>
        <taxon>Basidiomycota</taxon>
        <taxon>Pucciniomycotina</taxon>
        <taxon>Pucciniomycetes</taxon>
        <taxon>Pucciniales</taxon>
        <taxon>Coleosporiaceae</taxon>
        <taxon>Cronartium</taxon>
    </lineage>
</organism>
<dbReference type="SUPFAM" id="SSF63829">
    <property type="entry name" value="Calcium-dependent phosphotriesterase"/>
    <property type="match status" value="1"/>
</dbReference>